<dbReference type="EMBL" id="ML119058">
    <property type="protein sequence ID" value="ROT36762.1"/>
    <property type="molecule type" value="Genomic_DNA"/>
</dbReference>
<evidence type="ECO:0000313" key="2">
    <source>
        <dbReference type="EMBL" id="ROT36762.1"/>
    </source>
</evidence>
<evidence type="ECO:0000256" key="1">
    <source>
        <dbReference type="SAM" id="Phobius"/>
    </source>
</evidence>
<proteinExistence type="predicted"/>
<keyword evidence="3" id="KW-1185">Reference proteome</keyword>
<name>A0A3N2PQI1_SODAK</name>
<evidence type="ECO:0000313" key="3">
    <source>
        <dbReference type="Proteomes" id="UP000272025"/>
    </source>
</evidence>
<keyword evidence="1" id="KW-0812">Transmembrane</keyword>
<gene>
    <name evidence="2" type="ORF">SODALDRAFT_206574</name>
</gene>
<dbReference type="Proteomes" id="UP000272025">
    <property type="component" value="Unassembled WGS sequence"/>
</dbReference>
<reference evidence="2 3" key="1">
    <citation type="journal article" date="2018" name="Mol. Ecol.">
        <title>The obligate alkalophilic soda-lake fungus Sodiomyces alkalinus has shifted to a protein diet.</title>
        <authorList>
            <person name="Grum-Grzhimaylo A.A."/>
            <person name="Falkoski D.L."/>
            <person name="van den Heuvel J."/>
            <person name="Valero-Jimenez C.A."/>
            <person name="Min B."/>
            <person name="Choi I.G."/>
            <person name="Lipzen A."/>
            <person name="Daum C.G."/>
            <person name="Aanen D.K."/>
            <person name="Tsang A."/>
            <person name="Henrissat B."/>
            <person name="Bilanenko E.N."/>
            <person name="de Vries R.P."/>
            <person name="van Kan J.A.L."/>
            <person name="Grigoriev I.V."/>
            <person name="Debets A.J.M."/>
        </authorList>
    </citation>
    <scope>NUCLEOTIDE SEQUENCE [LARGE SCALE GENOMIC DNA]</scope>
    <source>
        <strain evidence="2 3">F11</strain>
    </source>
</reference>
<dbReference type="RefSeq" id="XP_028464568.1">
    <property type="nucleotide sequence ID" value="XM_028607244.1"/>
</dbReference>
<dbReference type="AlphaFoldDB" id="A0A3N2PQI1"/>
<protein>
    <submittedName>
        <fullName evidence="2">Uncharacterized protein</fullName>
    </submittedName>
</protein>
<dbReference type="GeneID" id="39575722"/>
<keyword evidence="1" id="KW-1133">Transmembrane helix</keyword>
<feature type="transmembrane region" description="Helical" evidence="1">
    <location>
        <begin position="6"/>
        <end position="26"/>
    </location>
</feature>
<keyword evidence="1" id="KW-0472">Membrane</keyword>
<sequence length="91" mass="10556">MAGLAGYAFFGYFSSIYMSLFMPLFYAGMSQDCLISAFPIKIWTKNTRDENHRRSKPPIPFLLFSSFHCADRNTSKVKRVYQARSNKKSRI</sequence>
<accession>A0A3N2PQI1</accession>
<organism evidence="2 3">
    <name type="scientific">Sodiomyces alkalinus (strain CBS 110278 / VKM F-3762 / F11)</name>
    <name type="common">Alkaliphilic filamentous fungus</name>
    <dbReference type="NCBI Taxonomy" id="1314773"/>
    <lineage>
        <taxon>Eukaryota</taxon>
        <taxon>Fungi</taxon>
        <taxon>Dikarya</taxon>
        <taxon>Ascomycota</taxon>
        <taxon>Pezizomycotina</taxon>
        <taxon>Sordariomycetes</taxon>
        <taxon>Hypocreomycetidae</taxon>
        <taxon>Glomerellales</taxon>
        <taxon>Plectosphaerellaceae</taxon>
        <taxon>Sodiomyces</taxon>
    </lineage>
</organism>